<dbReference type="NCBIfam" id="TIGR01695">
    <property type="entry name" value="murJ_mviN"/>
    <property type="match status" value="1"/>
</dbReference>
<dbReference type="GO" id="GO:0005886">
    <property type="term" value="C:plasma membrane"/>
    <property type="evidence" value="ECO:0007669"/>
    <property type="project" value="UniProtKB-SubCell"/>
</dbReference>
<evidence type="ECO:0000256" key="8">
    <source>
        <dbReference type="HAMAP-Rule" id="MF_02078"/>
    </source>
</evidence>
<keyword evidence="8 9" id="KW-0961">Cell wall biogenesis/degradation</keyword>
<evidence type="ECO:0000256" key="2">
    <source>
        <dbReference type="ARBA" id="ARBA00022475"/>
    </source>
</evidence>
<keyword evidence="7 8" id="KW-0472">Membrane</keyword>
<dbReference type="UniPathway" id="UPA00219"/>
<dbReference type="OrthoDB" id="9804143at2"/>
<evidence type="ECO:0000256" key="6">
    <source>
        <dbReference type="ARBA" id="ARBA00022989"/>
    </source>
</evidence>
<comment type="caution">
    <text evidence="10">The sequence shown here is derived from an EMBL/GenBank/DDBJ whole genome shotgun (WGS) entry which is preliminary data.</text>
</comment>
<dbReference type="InterPro" id="IPR051050">
    <property type="entry name" value="Lipid_II_flippase_MurJ/MviN"/>
</dbReference>
<feature type="transmembrane region" description="Helical" evidence="8">
    <location>
        <begin position="130"/>
        <end position="153"/>
    </location>
</feature>
<dbReference type="EMBL" id="VTEZ01000006">
    <property type="protein sequence ID" value="TYS82963.1"/>
    <property type="molecule type" value="Genomic_DNA"/>
</dbReference>
<dbReference type="GO" id="GO:0008360">
    <property type="term" value="P:regulation of cell shape"/>
    <property type="evidence" value="ECO:0007669"/>
    <property type="project" value="UniProtKB-UniRule"/>
</dbReference>
<feature type="transmembrane region" description="Helical" evidence="8">
    <location>
        <begin position="272"/>
        <end position="292"/>
    </location>
</feature>
<keyword evidence="4 8" id="KW-0133">Cell shape</keyword>
<accession>A0A5D4TPF1</accession>
<feature type="transmembrane region" description="Helical" evidence="8">
    <location>
        <begin position="160"/>
        <end position="181"/>
    </location>
</feature>
<feature type="transmembrane region" description="Helical" evidence="8">
    <location>
        <begin position="382"/>
        <end position="401"/>
    </location>
</feature>
<dbReference type="HAMAP" id="MF_02078">
    <property type="entry name" value="MurJ_MviN"/>
    <property type="match status" value="1"/>
</dbReference>
<feature type="transmembrane region" description="Helical" evidence="8">
    <location>
        <begin position="313"/>
        <end position="333"/>
    </location>
</feature>
<proteinExistence type="inferred from homology"/>
<comment type="pathway">
    <text evidence="8">Cell wall biogenesis; peptidoglycan biosynthesis.</text>
</comment>
<sequence>MRNSMKIPTLVKSIGLVTIISGLGKILGFARESIIAAYFGTSEVADVFFVSSLVPTLLFTAIGTAIQAGTIPLFMEERSKNERDARKLMSLLGTFFLILSLLFIGVTMLFTQPLIKVMAPGFSPDQVELAVKITRIMIPSMVFLTLTSISTGVLNANKQFVLPAFSATIQNVVIILATILLANTYGVYGLSIGVLIGAAGQFFIQYPSFKKSEIGFNFHFREHKEKIFNIMILFYPIIIAAISVQLNSLVDRMVSTGLETGSVSALNYGNRLLWLPLSVILTPLITVLYPSLVEGVLDSYKKFFGIIQKGTSLILFASIPFTLLMVLIGDNLIEIAFQRGSFDKEATSITNQALFYYALGLVFFALRDFLMNGFYALKRTKVAMYSCLGAVLVNIVLSITLSKFMAVGGIALASSISMLMQCLVLFLYLLKNYEDKNSYTKEFSKEAGKLTIVTIGVLILVIPVMNLIPGDLNVILETIAVSLLIFGGYLALSIVFKVNAIQPLARKIIVKRS</sequence>
<comment type="function">
    <text evidence="8 9">Involved in peptidoglycan biosynthesis. Transports lipid-linked peptidoglycan precursors from the inner to the outer leaflet of the cytoplasmic membrane.</text>
</comment>
<dbReference type="PIRSF" id="PIRSF002869">
    <property type="entry name" value="MviN"/>
    <property type="match status" value="1"/>
</dbReference>
<feature type="transmembrane region" description="Helical" evidence="8">
    <location>
        <begin position="47"/>
        <end position="68"/>
    </location>
</feature>
<feature type="transmembrane region" description="Helical" evidence="8">
    <location>
        <begin position="187"/>
        <end position="206"/>
    </location>
</feature>
<feature type="transmembrane region" description="Helical" evidence="8">
    <location>
        <begin position="474"/>
        <end position="496"/>
    </location>
</feature>
<feature type="transmembrane region" description="Helical" evidence="8">
    <location>
        <begin position="7"/>
        <end position="27"/>
    </location>
</feature>
<dbReference type="GO" id="GO:0009252">
    <property type="term" value="P:peptidoglycan biosynthetic process"/>
    <property type="evidence" value="ECO:0007669"/>
    <property type="project" value="UniProtKB-UniRule"/>
</dbReference>
<feature type="transmembrane region" description="Helical" evidence="8">
    <location>
        <begin position="407"/>
        <end position="430"/>
    </location>
</feature>
<reference evidence="10 11" key="1">
    <citation type="submission" date="2019-08" db="EMBL/GenBank/DDBJ databases">
        <title>Bacillus genomes from the desert of Cuatro Cienegas, Coahuila.</title>
        <authorList>
            <person name="Olmedo-Alvarez G."/>
        </authorList>
    </citation>
    <scope>NUCLEOTIDE SEQUENCE [LARGE SCALE GENOMIC DNA]</scope>
    <source>
        <strain evidence="10 11">CH87b_3T</strain>
    </source>
</reference>
<feature type="transmembrane region" description="Helical" evidence="8">
    <location>
        <begin position="88"/>
        <end position="110"/>
    </location>
</feature>
<organism evidence="10 11">
    <name type="scientific">Rossellomorea aquimaris</name>
    <dbReference type="NCBI Taxonomy" id="189382"/>
    <lineage>
        <taxon>Bacteria</taxon>
        <taxon>Bacillati</taxon>
        <taxon>Bacillota</taxon>
        <taxon>Bacilli</taxon>
        <taxon>Bacillales</taxon>
        <taxon>Bacillaceae</taxon>
        <taxon>Rossellomorea</taxon>
    </lineage>
</organism>
<keyword evidence="6 8" id="KW-1133">Transmembrane helix</keyword>
<evidence type="ECO:0000256" key="4">
    <source>
        <dbReference type="ARBA" id="ARBA00022960"/>
    </source>
</evidence>
<evidence type="ECO:0000256" key="1">
    <source>
        <dbReference type="ARBA" id="ARBA00004651"/>
    </source>
</evidence>
<dbReference type="AlphaFoldDB" id="A0A5D4TPF1"/>
<dbReference type="PANTHER" id="PTHR47019:SF1">
    <property type="entry name" value="LIPID II FLIPPASE MURJ"/>
    <property type="match status" value="1"/>
</dbReference>
<evidence type="ECO:0000256" key="7">
    <source>
        <dbReference type="ARBA" id="ARBA00023136"/>
    </source>
</evidence>
<keyword evidence="8 9" id="KW-0813">Transport</keyword>
<keyword evidence="2 8" id="KW-1003">Cell membrane</keyword>
<dbReference type="PANTHER" id="PTHR47019">
    <property type="entry name" value="LIPID II FLIPPASE MURJ"/>
    <property type="match status" value="1"/>
</dbReference>
<dbReference type="PRINTS" id="PR01806">
    <property type="entry name" value="VIRFACTRMVIN"/>
</dbReference>
<evidence type="ECO:0000313" key="11">
    <source>
        <dbReference type="Proteomes" id="UP000324269"/>
    </source>
</evidence>
<dbReference type="InterPro" id="IPR004268">
    <property type="entry name" value="MurJ"/>
</dbReference>
<keyword evidence="5 8" id="KW-0573">Peptidoglycan synthesis</keyword>
<feature type="transmembrane region" description="Helical" evidence="8">
    <location>
        <begin position="227"/>
        <end position="246"/>
    </location>
</feature>
<evidence type="ECO:0000313" key="10">
    <source>
        <dbReference type="EMBL" id="TYS82963.1"/>
    </source>
</evidence>
<dbReference type="GO" id="GO:0015648">
    <property type="term" value="F:lipid-linked peptidoglycan transporter activity"/>
    <property type="evidence" value="ECO:0007669"/>
    <property type="project" value="UniProtKB-UniRule"/>
</dbReference>
<feature type="transmembrane region" description="Helical" evidence="8">
    <location>
        <begin position="353"/>
        <end position="370"/>
    </location>
</feature>
<evidence type="ECO:0000256" key="5">
    <source>
        <dbReference type="ARBA" id="ARBA00022984"/>
    </source>
</evidence>
<dbReference type="Proteomes" id="UP000324269">
    <property type="component" value="Unassembled WGS sequence"/>
</dbReference>
<name>A0A5D4TPF1_9BACI</name>
<comment type="similarity">
    <text evidence="8 9">Belongs to the MurJ/MviN family.</text>
</comment>
<dbReference type="STRING" id="189382.BHE18_12700"/>
<dbReference type="CDD" id="cd13123">
    <property type="entry name" value="MATE_MurJ_like"/>
    <property type="match status" value="1"/>
</dbReference>
<evidence type="ECO:0000256" key="3">
    <source>
        <dbReference type="ARBA" id="ARBA00022692"/>
    </source>
</evidence>
<comment type="subcellular location">
    <subcellularLocation>
        <location evidence="1 8">Cell membrane</location>
        <topology evidence="1 8">Multi-pass membrane protein</topology>
    </subcellularLocation>
</comment>
<protein>
    <recommendedName>
        <fullName evidence="8">Probable lipid II flippase MurJ</fullName>
    </recommendedName>
</protein>
<gene>
    <name evidence="8 10" type="primary">murJ</name>
    <name evidence="10" type="ORF">FZC85_17800</name>
</gene>
<evidence type="ECO:0000256" key="9">
    <source>
        <dbReference type="PIRNR" id="PIRNR002869"/>
    </source>
</evidence>
<dbReference type="GO" id="GO:0071555">
    <property type="term" value="P:cell wall organization"/>
    <property type="evidence" value="ECO:0007669"/>
    <property type="project" value="UniProtKB-UniRule"/>
</dbReference>
<feature type="transmembrane region" description="Helical" evidence="8">
    <location>
        <begin position="450"/>
        <end position="468"/>
    </location>
</feature>
<dbReference type="GO" id="GO:0034204">
    <property type="term" value="P:lipid translocation"/>
    <property type="evidence" value="ECO:0007669"/>
    <property type="project" value="TreeGrafter"/>
</dbReference>
<keyword evidence="3 8" id="KW-0812">Transmembrane</keyword>
<dbReference type="Pfam" id="PF03023">
    <property type="entry name" value="MurJ"/>
    <property type="match status" value="1"/>
</dbReference>